<dbReference type="SUPFAM" id="SSF54862">
    <property type="entry name" value="4Fe-4S ferredoxins"/>
    <property type="match status" value="1"/>
</dbReference>
<evidence type="ECO:0000256" key="1">
    <source>
        <dbReference type="ARBA" id="ARBA00001966"/>
    </source>
</evidence>
<evidence type="ECO:0000259" key="8">
    <source>
        <dbReference type="PROSITE" id="PS51379"/>
    </source>
</evidence>
<evidence type="ECO:0000256" key="6">
    <source>
        <dbReference type="ARBA" id="ARBA00023014"/>
    </source>
</evidence>
<evidence type="ECO:0000256" key="7">
    <source>
        <dbReference type="RuleBase" id="RU368020"/>
    </source>
</evidence>
<dbReference type="GO" id="GO:0016625">
    <property type="term" value="F:oxidoreductase activity, acting on the aldehyde or oxo group of donors, iron-sulfur protein as acceptor"/>
    <property type="evidence" value="ECO:0007669"/>
    <property type="project" value="InterPro"/>
</dbReference>
<dbReference type="InterPro" id="IPR017896">
    <property type="entry name" value="4Fe4S_Fe-S-bd"/>
</dbReference>
<accession>A0A1F5TGT8</accession>
<keyword evidence="7" id="KW-0813">Transport</keyword>
<comment type="caution">
    <text evidence="9">The sequence shown here is derived from an EMBL/GenBank/DDBJ whole genome shotgun (WGS) entry which is preliminary data.</text>
</comment>
<feature type="domain" description="4Fe-4S ferredoxin-type" evidence="8">
    <location>
        <begin position="59"/>
        <end position="88"/>
    </location>
</feature>
<dbReference type="NCBIfam" id="TIGR02179">
    <property type="entry name" value="PorD_KorD"/>
    <property type="match status" value="1"/>
</dbReference>
<reference evidence="9 10" key="1">
    <citation type="journal article" date="2016" name="Nat. Commun.">
        <title>Thousands of microbial genomes shed light on interconnected biogeochemical processes in an aquifer system.</title>
        <authorList>
            <person name="Anantharaman K."/>
            <person name="Brown C.T."/>
            <person name="Hug L.A."/>
            <person name="Sharon I."/>
            <person name="Castelle C.J."/>
            <person name="Probst A.J."/>
            <person name="Thomas B.C."/>
            <person name="Singh A."/>
            <person name="Wilkins M.J."/>
            <person name="Karaoz U."/>
            <person name="Brodie E.L."/>
            <person name="Williams K.H."/>
            <person name="Hubbard S.S."/>
            <person name="Banfield J.F."/>
        </authorList>
    </citation>
    <scope>NUCLEOTIDE SEQUENCE [LARGE SCALE GENOMIC DNA]</scope>
</reference>
<comment type="cofactor">
    <cofactor evidence="1">
        <name>[4Fe-4S] cluster</name>
        <dbReference type="ChEBI" id="CHEBI:49883"/>
    </cofactor>
</comment>
<feature type="domain" description="4Fe-4S ferredoxin-type" evidence="8">
    <location>
        <begin position="23"/>
        <end position="52"/>
    </location>
</feature>
<dbReference type="Proteomes" id="UP000178656">
    <property type="component" value="Unassembled WGS sequence"/>
</dbReference>
<evidence type="ECO:0000313" key="9">
    <source>
        <dbReference type="EMBL" id="OGF38130.1"/>
    </source>
</evidence>
<dbReference type="PROSITE" id="PS00198">
    <property type="entry name" value="4FE4S_FER_1"/>
    <property type="match status" value="1"/>
</dbReference>
<protein>
    <recommendedName>
        <fullName evidence="7">Ferredoxin</fullName>
    </recommendedName>
</protein>
<dbReference type="PANTHER" id="PTHR43724">
    <property type="entry name" value="PYRUVATE SYNTHASE SUBUNIT PORD"/>
    <property type="match status" value="1"/>
</dbReference>
<dbReference type="InterPro" id="IPR001080">
    <property type="entry name" value="3Fe4S_ferredoxin"/>
</dbReference>
<proteinExistence type="predicted"/>
<evidence type="ECO:0000256" key="3">
    <source>
        <dbReference type="ARBA" id="ARBA00022723"/>
    </source>
</evidence>
<dbReference type="PRINTS" id="PR00352">
    <property type="entry name" value="3FE4SFRDOXIN"/>
</dbReference>
<keyword evidence="2" id="KW-0004">4Fe-4S</keyword>
<organism evidence="9 10">
    <name type="scientific">Candidatus Falkowbacteria bacterium RIFOXYC2_FULL_48_21</name>
    <dbReference type="NCBI Taxonomy" id="1798005"/>
    <lineage>
        <taxon>Bacteria</taxon>
        <taxon>Candidatus Falkowiibacteriota</taxon>
    </lineage>
</organism>
<name>A0A1F5TGT8_9BACT</name>
<dbReference type="InterPro" id="IPR011898">
    <property type="entry name" value="PorD_KorD"/>
</dbReference>
<keyword evidence="5 7" id="KW-0408">Iron</keyword>
<keyword evidence="3 7" id="KW-0479">Metal-binding</keyword>
<dbReference type="Pfam" id="PF14697">
    <property type="entry name" value="Fer4_21"/>
    <property type="match status" value="1"/>
</dbReference>
<dbReference type="PANTHER" id="PTHR43724:SF1">
    <property type="entry name" value="PYRUVATE SYNTHASE SUBUNIT PORD"/>
    <property type="match status" value="1"/>
</dbReference>
<keyword evidence="9" id="KW-0670">Pyruvate</keyword>
<keyword evidence="7" id="KW-0249">Electron transport</keyword>
<dbReference type="GO" id="GO:0009055">
    <property type="term" value="F:electron transfer activity"/>
    <property type="evidence" value="ECO:0007669"/>
    <property type="project" value="UniProtKB-UniRule"/>
</dbReference>
<evidence type="ECO:0000256" key="2">
    <source>
        <dbReference type="ARBA" id="ARBA00022485"/>
    </source>
</evidence>
<sequence>MRFNLAVNPGTTKENKTGNWRTDVPVIDRDRCIACGACARACPEGCVFVVGDKALQGKVFFEKDLDYCKGCGICAEECPVKCIKMILEG</sequence>
<dbReference type="GO" id="GO:0051539">
    <property type="term" value="F:4 iron, 4 sulfur cluster binding"/>
    <property type="evidence" value="ECO:0007669"/>
    <property type="project" value="UniProtKB-KW"/>
</dbReference>
<dbReference type="Gene3D" id="3.30.70.20">
    <property type="match status" value="1"/>
</dbReference>
<gene>
    <name evidence="9" type="ORF">A2482_01345</name>
</gene>
<keyword evidence="4" id="KW-0677">Repeat</keyword>
<evidence type="ECO:0000313" key="10">
    <source>
        <dbReference type="Proteomes" id="UP000178656"/>
    </source>
</evidence>
<dbReference type="EMBL" id="MFGM01000008">
    <property type="protein sequence ID" value="OGF38130.1"/>
    <property type="molecule type" value="Genomic_DNA"/>
</dbReference>
<evidence type="ECO:0000256" key="4">
    <source>
        <dbReference type="ARBA" id="ARBA00022737"/>
    </source>
</evidence>
<evidence type="ECO:0000256" key="5">
    <source>
        <dbReference type="ARBA" id="ARBA00023004"/>
    </source>
</evidence>
<dbReference type="InterPro" id="IPR017900">
    <property type="entry name" value="4Fe4S_Fe_S_CS"/>
</dbReference>
<keyword evidence="6 7" id="KW-0411">Iron-sulfur</keyword>
<dbReference type="GO" id="GO:0005506">
    <property type="term" value="F:iron ion binding"/>
    <property type="evidence" value="ECO:0007669"/>
    <property type="project" value="UniProtKB-UniRule"/>
</dbReference>
<comment type="function">
    <text evidence="7">Ferredoxins are iron-sulfur proteins that transfer electrons in a wide variety of metabolic reactions.</text>
</comment>
<dbReference type="AlphaFoldDB" id="A0A1F5TGT8"/>
<dbReference type="PROSITE" id="PS51379">
    <property type="entry name" value="4FE4S_FER_2"/>
    <property type="match status" value="2"/>
</dbReference>